<dbReference type="CDD" id="cd03343">
    <property type="entry name" value="cpn60"/>
    <property type="match status" value="1"/>
</dbReference>
<dbReference type="SUPFAM" id="SSF52029">
    <property type="entry name" value="GroEL apical domain-like"/>
    <property type="match status" value="1"/>
</dbReference>
<gene>
    <name evidence="6" type="primary">thsA</name>
    <name evidence="6" type="ORF">P0O24_10625</name>
</gene>
<dbReference type="InterPro" id="IPR053374">
    <property type="entry name" value="TCP-1_chaperonin"/>
</dbReference>
<evidence type="ECO:0000256" key="5">
    <source>
        <dbReference type="RuleBase" id="RU004187"/>
    </source>
</evidence>
<evidence type="ECO:0000256" key="3">
    <source>
        <dbReference type="ARBA" id="ARBA00022840"/>
    </source>
</evidence>
<keyword evidence="4 5" id="KW-0143">Chaperone</keyword>
<dbReference type="SUPFAM" id="SSF54849">
    <property type="entry name" value="GroEL-intermediate domain like"/>
    <property type="match status" value="1"/>
</dbReference>
<dbReference type="InterPro" id="IPR012714">
    <property type="entry name" value="Thermosome_arc"/>
</dbReference>
<dbReference type="SUPFAM" id="SSF48592">
    <property type="entry name" value="GroEL equatorial domain-like"/>
    <property type="match status" value="1"/>
</dbReference>
<sequence>MAGLGGTPVLILREGSQRTAGREAQKSNIMAAKAVATAVRTTLGPKGMDKMLVDTLGDVVITNDGVTILKEMDIEHPAAKMMVEIAKTQDDEVGDGTTTAVVLAGELLKKAEELLDQEIHPTVIAAGYRAAAEKAMNIMKDMAIKVSPDDDALLKKIAITAMTGKGSGVARNELAELSVKAVKAIVDEDGTVDVDNITVEKKVGGSVSDSQLVYGMVIDKERLHPNMPKKVKDAKIALLNTAIEIEKTEVDAKIEITSPDQLQAFLDQEETMLRDMVNKIVSTGANVVFCQKGIDDLAQHFLAKAGVYTIRRIKKSDMEKLARATGGRIVTSIHDLAESELGRAGLVEEKKIAGDDMTFVVECENPKSVSIILRGGTEHVVDELDRAMEDALRVVGVALEDGLLMAGGGAPEIELALRLREYAATVGGREQLAIESFAEALEVIPKTLAENAGFDQIDTLVALRSSHEKGVKTAGLDMETGKPSDMEEKGVVEPMRVKTQAINSAAESAVMILRIDDVIASKSGGEGGMPGGMGGMGGMGDMGEDF</sequence>
<dbReference type="InterPro" id="IPR002423">
    <property type="entry name" value="Cpn60/GroEL/TCP-1"/>
</dbReference>
<dbReference type="PROSITE" id="PS00751">
    <property type="entry name" value="TCP1_2"/>
    <property type="match status" value="1"/>
</dbReference>
<evidence type="ECO:0000256" key="4">
    <source>
        <dbReference type="ARBA" id="ARBA00023186"/>
    </source>
</evidence>
<protein>
    <submittedName>
        <fullName evidence="6">Thermosome subunit alpha</fullName>
    </submittedName>
</protein>
<reference evidence="6 7" key="1">
    <citation type="submission" date="2023-03" db="EMBL/GenBank/DDBJ databases">
        <title>Whole genome sequencing of Methanotrichaceae archaeon M04Ac.</title>
        <authorList>
            <person name="Khomyakova M.A."/>
            <person name="Merkel A.Y."/>
            <person name="Slobodkin A.I."/>
        </authorList>
    </citation>
    <scope>NUCLEOTIDE SEQUENCE [LARGE SCALE GENOMIC DNA]</scope>
    <source>
        <strain evidence="6 7">M04Ac</strain>
    </source>
</reference>
<dbReference type="NCBIfam" id="NF041082">
    <property type="entry name" value="thermosome_alpha"/>
    <property type="match status" value="1"/>
</dbReference>
<dbReference type="InterPro" id="IPR027410">
    <property type="entry name" value="TCP-1-like_intermed_sf"/>
</dbReference>
<dbReference type="EMBL" id="JARFPL010000041">
    <property type="protein sequence ID" value="MDF0594033.1"/>
    <property type="molecule type" value="Genomic_DNA"/>
</dbReference>
<organism evidence="6 7">
    <name type="scientific">Candidatus Methanocrinis alkalitolerans</name>
    <dbReference type="NCBI Taxonomy" id="3033395"/>
    <lineage>
        <taxon>Archaea</taxon>
        <taxon>Methanobacteriati</taxon>
        <taxon>Methanobacteriota</taxon>
        <taxon>Stenosarchaea group</taxon>
        <taxon>Methanomicrobia</taxon>
        <taxon>Methanotrichales</taxon>
        <taxon>Methanotrichaceae</taxon>
        <taxon>Methanocrinis</taxon>
    </lineage>
</organism>
<dbReference type="PRINTS" id="PR00304">
    <property type="entry name" value="TCOMPLEXTCP1"/>
</dbReference>
<comment type="similarity">
    <text evidence="1 5">Belongs to the TCP-1 chaperonin family.</text>
</comment>
<dbReference type="InterPro" id="IPR054827">
    <property type="entry name" value="thermosome_alpha"/>
</dbReference>
<name>A0ABT5XH36_9EURY</name>
<dbReference type="Proteomes" id="UP001215956">
    <property type="component" value="Unassembled WGS sequence"/>
</dbReference>
<dbReference type="PANTHER" id="PTHR11353">
    <property type="entry name" value="CHAPERONIN"/>
    <property type="match status" value="1"/>
</dbReference>
<keyword evidence="2 5" id="KW-0547">Nucleotide-binding</keyword>
<dbReference type="InterPro" id="IPR027413">
    <property type="entry name" value="GROEL-like_equatorial_sf"/>
</dbReference>
<evidence type="ECO:0000313" key="6">
    <source>
        <dbReference type="EMBL" id="MDF0594033.1"/>
    </source>
</evidence>
<accession>A0ABT5XH36</accession>
<evidence type="ECO:0000313" key="7">
    <source>
        <dbReference type="Proteomes" id="UP001215956"/>
    </source>
</evidence>
<dbReference type="NCBIfam" id="TIGR02339">
    <property type="entry name" value="thermosome_arch"/>
    <property type="match status" value="1"/>
</dbReference>
<dbReference type="InterPro" id="IPR002194">
    <property type="entry name" value="Chaperonin_TCP-1_CS"/>
</dbReference>
<dbReference type="Gene3D" id="3.50.7.10">
    <property type="entry name" value="GroEL"/>
    <property type="match status" value="1"/>
</dbReference>
<dbReference type="Gene3D" id="1.10.560.10">
    <property type="entry name" value="GroEL-like equatorial domain"/>
    <property type="match status" value="1"/>
</dbReference>
<dbReference type="InterPro" id="IPR027409">
    <property type="entry name" value="GroEL-like_apical_dom_sf"/>
</dbReference>
<proteinExistence type="inferred from homology"/>
<keyword evidence="3 5" id="KW-0067">ATP-binding</keyword>
<dbReference type="NCBIfam" id="NF041083">
    <property type="entry name" value="thermosome_beta"/>
    <property type="match status" value="1"/>
</dbReference>
<keyword evidence="7" id="KW-1185">Reference proteome</keyword>
<evidence type="ECO:0000256" key="1">
    <source>
        <dbReference type="ARBA" id="ARBA00008020"/>
    </source>
</evidence>
<dbReference type="Pfam" id="PF00118">
    <property type="entry name" value="Cpn60_TCP1"/>
    <property type="match status" value="1"/>
</dbReference>
<dbReference type="PROSITE" id="PS00995">
    <property type="entry name" value="TCP1_3"/>
    <property type="match status" value="1"/>
</dbReference>
<dbReference type="PROSITE" id="PS00750">
    <property type="entry name" value="TCP1_1"/>
    <property type="match status" value="1"/>
</dbReference>
<dbReference type="RefSeq" id="WP_316969732.1">
    <property type="nucleotide sequence ID" value="NZ_JARFPL010000041.1"/>
</dbReference>
<evidence type="ECO:0000256" key="2">
    <source>
        <dbReference type="ARBA" id="ARBA00022741"/>
    </source>
</evidence>
<dbReference type="InterPro" id="IPR017998">
    <property type="entry name" value="Chaperone_TCP-1"/>
</dbReference>
<comment type="caution">
    <text evidence="6">The sequence shown here is derived from an EMBL/GenBank/DDBJ whole genome shotgun (WGS) entry which is preliminary data.</text>
</comment>
<dbReference type="Gene3D" id="3.30.260.10">
    <property type="entry name" value="TCP-1-like chaperonin intermediate domain"/>
    <property type="match status" value="1"/>
</dbReference>